<organism evidence="1 2">
    <name type="scientific">Dipteronia sinensis</name>
    <dbReference type="NCBI Taxonomy" id="43782"/>
    <lineage>
        <taxon>Eukaryota</taxon>
        <taxon>Viridiplantae</taxon>
        <taxon>Streptophyta</taxon>
        <taxon>Embryophyta</taxon>
        <taxon>Tracheophyta</taxon>
        <taxon>Spermatophyta</taxon>
        <taxon>Magnoliopsida</taxon>
        <taxon>eudicotyledons</taxon>
        <taxon>Gunneridae</taxon>
        <taxon>Pentapetalae</taxon>
        <taxon>rosids</taxon>
        <taxon>malvids</taxon>
        <taxon>Sapindales</taxon>
        <taxon>Sapindaceae</taxon>
        <taxon>Hippocastanoideae</taxon>
        <taxon>Acereae</taxon>
        <taxon>Dipteronia</taxon>
    </lineage>
</organism>
<proteinExistence type="predicted"/>
<protein>
    <submittedName>
        <fullName evidence="1">Uncharacterized protein</fullName>
    </submittedName>
</protein>
<accession>A0AAE0DR05</accession>
<dbReference type="Proteomes" id="UP001281410">
    <property type="component" value="Unassembled WGS sequence"/>
</dbReference>
<dbReference type="PANTHER" id="PTHR34190:SF3">
    <property type="entry name" value="MICROSPORE-SPECIFIC PROMOTER 2"/>
    <property type="match status" value="1"/>
</dbReference>
<dbReference type="PANTHER" id="PTHR34190">
    <property type="entry name" value="EXPRESSED PROTEIN"/>
    <property type="match status" value="1"/>
</dbReference>
<gene>
    <name evidence="1" type="ORF">Dsin_030319</name>
</gene>
<name>A0AAE0DR05_9ROSI</name>
<evidence type="ECO:0000313" key="1">
    <source>
        <dbReference type="EMBL" id="KAK3183033.1"/>
    </source>
</evidence>
<dbReference type="AlphaFoldDB" id="A0AAE0DR05"/>
<evidence type="ECO:0000313" key="2">
    <source>
        <dbReference type="Proteomes" id="UP001281410"/>
    </source>
</evidence>
<sequence>MENRKQAHHSMPLVSRLDHAEFIMKNLESKQNLAKLCSNSNVMGVESHDQVPLNLAIREAYFKGTLLERVASLEHRLYAWHWNQAALQQEHVGMHPQARNPKVKYQLSTIFQINITSKSFNAYSIPLKFRENQKKGNNKGGKMKVQLSRVGRRSPIAMKIHAKVGKKGRLPIGLASNY</sequence>
<keyword evidence="2" id="KW-1185">Reference proteome</keyword>
<comment type="caution">
    <text evidence="1">The sequence shown here is derived from an EMBL/GenBank/DDBJ whole genome shotgun (WGS) entry which is preliminary data.</text>
</comment>
<dbReference type="EMBL" id="JANJYJ010000010">
    <property type="protein sequence ID" value="KAK3183033.1"/>
    <property type="molecule type" value="Genomic_DNA"/>
</dbReference>
<reference evidence="1" key="1">
    <citation type="journal article" date="2023" name="Plant J.">
        <title>Genome sequences and population genomics provide insights into the demographic history, inbreeding, and mutation load of two 'living fossil' tree species of Dipteronia.</title>
        <authorList>
            <person name="Feng Y."/>
            <person name="Comes H.P."/>
            <person name="Chen J."/>
            <person name="Zhu S."/>
            <person name="Lu R."/>
            <person name="Zhang X."/>
            <person name="Li P."/>
            <person name="Qiu J."/>
            <person name="Olsen K.M."/>
            <person name="Qiu Y."/>
        </authorList>
    </citation>
    <scope>NUCLEOTIDE SEQUENCE</scope>
    <source>
        <strain evidence="1">NBL</strain>
    </source>
</reference>